<dbReference type="RefSeq" id="WP_230560770.1">
    <property type="nucleotide sequence ID" value="NZ_JAJITC010000004.1"/>
</dbReference>
<name>A0ABS8KAT0_9BURK</name>
<evidence type="ECO:0000256" key="1">
    <source>
        <dbReference type="SAM" id="Phobius"/>
    </source>
</evidence>
<keyword evidence="1" id="KW-0472">Membrane</keyword>
<feature type="transmembrane region" description="Helical" evidence="1">
    <location>
        <begin position="12"/>
        <end position="32"/>
    </location>
</feature>
<keyword evidence="1" id="KW-1133">Transmembrane helix</keyword>
<feature type="transmembrane region" description="Helical" evidence="1">
    <location>
        <begin position="111"/>
        <end position="131"/>
    </location>
</feature>
<keyword evidence="1" id="KW-0812">Transmembrane</keyword>
<sequence length="167" mass="18308">MKIMLRKEADRYIYGVGALLALPILSVFSYNAELPDMMAYFAAATAIVAALVMGRPVFPIEMPTGPNAKTALENIVDQQTNFRMGAKLLVIAGLALLPALIKNWITFRYSMVVMETFAVGWAITAGVRAYLEDGKFPFLRPVIWGVLLLMAIVVNSTLISWSPLLGP</sequence>
<evidence type="ECO:0008006" key="4">
    <source>
        <dbReference type="Google" id="ProtNLM"/>
    </source>
</evidence>
<evidence type="ECO:0000313" key="3">
    <source>
        <dbReference type="Proteomes" id="UP001430614"/>
    </source>
</evidence>
<dbReference type="EMBL" id="JAJITC010000004">
    <property type="protein sequence ID" value="MCC8401883.1"/>
    <property type="molecule type" value="Genomic_DNA"/>
</dbReference>
<organism evidence="2 3">
    <name type="scientific">Paraburkholderia translucens</name>
    <dbReference type="NCBI Taxonomy" id="2886945"/>
    <lineage>
        <taxon>Bacteria</taxon>
        <taxon>Pseudomonadati</taxon>
        <taxon>Pseudomonadota</taxon>
        <taxon>Betaproteobacteria</taxon>
        <taxon>Burkholderiales</taxon>
        <taxon>Burkholderiaceae</taxon>
        <taxon>Paraburkholderia</taxon>
    </lineage>
</organism>
<dbReference type="Proteomes" id="UP001430614">
    <property type="component" value="Unassembled WGS sequence"/>
</dbReference>
<keyword evidence="3" id="KW-1185">Reference proteome</keyword>
<feature type="transmembrane region" description="Helical" evidence="1">
    <location>
        <begin position="143"/>
        <end position="164"/>
    </location>
</feature>
<feature type="transmembrane region" description="Helical" evidence="1">
    <location>
        <begin position="38"/>
        <end position="58"/>
    </location>
</feature>
<evidence type="ECO:0000313" key="2">
    <source>
        <dbReference type="EMBL" id="MCC8401883.1"/>
    </source>
</evidence>
<proteinExistence type="predicted"/>
<gene>
    <name evidence="2" type="ORF">LJ655_08255</name>
</gene>
<comment type="caution">
    <text evidence="2">The sequence shown here is derived from an EMBL/GenBank/DDBJ whole genome shotgun (WGS) entry which is preliminary data.</text>
</comment>
<accession>A0ABS8KAT0</accession>
<feature type="transmembrane region" description="Helical" evidence="1">
    <location>
        <begin position="88"/>
        <end position="105"/>
    </location>
</feature>
<protein>
    <recommendedName>
        <fullName evidence="4">Tripartite tricarboxylate transporter TctB family protein</fullName>
    </recommendedName>
</protein>
<reference evidence="2 3" key="1">
    <citation type="submission" date="2021-11" db="EMBL/GenBank/DDBJ databases">
        <authorList>
            <person name="Oh E.-T."/>
            <person name="Kim S.-B."/>
        </authorList>
    </citation>
    <scope>NUCLEOTIDE SEQUENCE [LARGE SCALE GENOMIC DNA]</scope>
    <source>
        <strain evidence="2 3">MMS20-SJTN17</strain>
    </source>
</reference>